<dbReference type="Proteomes" id="UP001595528">
    <property type="component" value="Unassembled WGS sequence"/>
</dbReference>
<accession>A0ABV7KY63</accession>
<dbReference type="EMBL" id="JBHRTR010000022">
    <property type="protein sequence ID" value="MFC3227341.1"/>
    <property type="molecule type" value="Genomic_DNA"/>
</dbReference>
<evidence type="ECO:0000313" key="2">
    <source>
        <dbReference type="Proteomes" id="UP001595528"/>
    </source>
</evidence>
<evidence type="ECO:0008006" key="3">
    <source>
        <dbReference type="Google" id="ProtNLM"/>
    </source>
</evidence>
<evidence type="ECO:0000313" key="1">
    <source>
        <dbReference type="EMBL" id="MFC3227341.1"/>
    </source>
</evidence>
<dbReference type="RefSeq" id="WP_379899506.1">
    <property type="nucleotide sequence ID" value="NZ_JBHRTR010000022.1"/>
</dbReference>
<keyword evidence="2" id="KW-1185">Reference proteome</keyword>
<sequence>MTEEAMLAWVAGLIRQAQSSGTYGTVTIHLEAGKILRAQVAANYKPPAAGVNARETGS</sequence>
<protein>
    <recommendedName>
        <fullName evidence="3">DUF2292 domain-containing protein</fullName>
    </recommendedName>
</protein>
<proteinExistence type="predicted"/>
<organism evidence="1 2">
    <name type="scientific">Marinibaculum pumilum</name>
    <dbReference type="NCBI Taxonomy" id="1766165"/>
    <lineage>
        <taxon>Bacteria</taxon>
        <taxon>Pseudomonadati</taxon>
        <taxon>Pseudomonadota</taxon>
        <taxon>Alphaproteobacteria</taxon>
        <taxon>Rhodospirillales</taxon>
        <taxon>Rhodospirillaceae</taxon>
        <taxon>Marinibaculum</taxon>
    </lineage>
</organism>
<name>A0ABV7KY63_9PROT</name>
<reference evidence="2" key="1">
    <citation type="journal article" date="2019" name="Int. J. Syst. Evol. Microbiol.">
        <title>The Global Catalogue of Microorganisms (GCM) 10K type strain sequencing project: providing services to taxonomists for standard genome sequencing and annotation.</title>
        <authorList>
            <consortium name="The Broad Institute Genomics Platform"/>
            <consortium name="The Broad Institute Genome Sequencing Center for Infectious Disease"/>
            <person name="Wu L."/>
            <person name="Ma J."/>
        </authorList>
    </citation>
    <scope>NUCLEOTIDE SEQUENCE [LARGE SCALE GENOMIC DNA]</scope>
    <source>
        <strain evidence="2">KCTC 42964</strain>
    </source>
</reference>
<gene>
    <name evidence="1" type="ORF">ACFOGJ_08880</name>
</gene>
<comment type="caution">
    <text evidence="1">The sequence shown here is derived from an EMBL/GenBank/DDBJ whole genome shotgun (WGS) entry which is preliminary data.</text>
</comment>